<evidence type="ECO:0000256" key="3">
    <source>
        <dbReference type="ARBA" id="ARBA00022786"/>
    </source>
</evidence>
<dbReference type="EMBL" id="KV454209">
    <property type="protein sequence ID" value="ODQ60962.1"/>
    <property type="molecule type" value="Genomic_DNA"/>
</dbReference>
<dbReference type="Proteomes" id="UP000094112">
    <property type="component" value="Unassembled WGS sequence"/>
</dbReference>
<dbReference type="STRING" id="683960.A0A1E3P7S1"/>
<dbReference type="GO" id="GO:0005737">
    <property type="term" value="C:cytoplasm"/>
    <property type="evidence" value="ECO:0007669"/>
    <property type="project" value="TreeGrafter"/>
</dbReference>
<comment type="function">
    <text evidence="4">Regulatory subunit of the dimeric UBA3-ULA1 E1 enzyme.</text>
</comment>
<comment type="similarity">
    <text evidence="2 4">Belongs to the ubiquitin-activating E1 family. ULA1 subfamily.</text>
</comment>
<name>A0A1E3P7S1_WICAA</name>
<dbReference type="Gene3D" id="3.40.50.12550">
    <property type="entry name" value="Ubiquitin-activating enzyme E1, inactive adenylation domain, subdomain 2"/>
    <property type="match status" value="1"/>
</dbReference>
<dbReference type="GO" id="GO:0019781">
    <property type="term" value="F:NEDD8 activating enzyme activity"/>
    <property type="evidence" value="ECO:0007669"/>
    <property type="project" value="UniProtKB-UniRule"/>
</dbReference>
<dbReference type="PIRSF" id="PIRSF039099">
    <property type="entry name" value="APP-BP1"/>
    <property type="match status" value="1"/>
</dbReference>
<dbReference type="RefSeq" id="XP_019040169.1">
    <property type="nucleotide sequence ID" value="XM_019184095.1"/>
</dbReference>
<keyword evidence="7" id="KW-1185">Reference proteome</keyword>
<evidence type="ECO:0000256" key="4">
    <source>
        <dbReference type="PIRNR" id="PIRNR039099"/>
    </source>
</evidence>
<proteinExistence type="inferred from homology"/>
<dbReference type="InterPro" id="IPR035985">
    <property type="entry name" value="Ubiquitin-activating_enz"/>
</dbReference>
<dbReference type="UniPathway" id="UPA00885"/>
<evidence type="ECO:0000313" key="6">
    <source>
        <dbReference type="EMBL" id="ODQ60962.1"/>
    </source>
</evidence>
<dbReference type="Pfam" id="PF00899">
    <property type="entry name" value="ThiF"/>
    <property type="match status" value="1"/>
</dbReference>
<dbReference type="OrthoDB" id="1708823at2759"/>
<gene>
    <name evidence="6" type="ORF">WICANDRAFT_67606</name>
</gene>
<organism evidence="6 7">
    <name type="scientific">Wickerhamomyces anomalus (strain ATCC 58044 / CBS 1984 / NCYC 433 / NRRL Y-366-8)</name>
    <name type="common">Yeast</name>
    <name type="synonym">Hansenula anomala</name>
    <dbReference type="NCBI Taxonomy" id="683960"/>
    <lineage>
        <taxon>Eukaryota</taxon>
        <taxon>Fungi</taxon>
        <taxon>Dikarya</taxon>
        <taxon>Ascomycota</taxon>
        <taxon>Saccharomycotina</taxon>
        <taxon>Saccharomycetes</taxon>
        <taxon>Phaffomycetales</taxon>
        <taxon>Wickerhamomycetaceae</taxon>
        <taxon>Wickerhamomyces</taxon>
    </lineage>
</organism>
<feature type="domain" description="THIF-type NAD/FAD binding fold" evidence="5">
    <location>
        <begin position="10"/>
        <end position="162"/>
    </location>
</feature>
<dbReference type="GeneID" id="30201341"/>
<comment type="pathway">
    <text evidence="1 4">Protein modification; protein neddylation.</text>
</comment>
<evidence type="ECO:0000259" key="5">
    <source>
        <dbReference type="Pfam" id="PF00899"/>
    </source>
</evidence>
<dbReference type="InterPro" id="IPR030667">
    <property type="entry name" value="APP-BP1"/>
</dbReference>
<accession>A0A1E3P7S1</accession>
<sequence>MAQVNKQEKYDRQLRLWANNGQSSLESASILVIEPTITTLELLKNLVLPGIGHFTIVGVDKDIDEDDLSNNFYLSDDDIGKSKIDIMAANLRELNTDVESSAFKVDSIDLFLATQEDKFWTNYDLVVMNWQIPSIIEKLDQLNVPLFVINSIGFYGYIRIFKPTFEIYETHPQSMIDLRILSPWDELIDYSNSIDLHNLDIEQHSQIPYLIIQLKALQEWSSKHNGEIPNTSVEKKEFKDLLRSWKKEYNELNFDEAIDNSHKIFNKTKYQSNVQEIFDKTDEYFNDDHKRTHFWILVKALKEFSLQNDGFLPLSGELPDMDSTTENYITLQNIYKAKAQKDLESFTKILLKVQESLPLPVTIPKETISSFVKHSKFLFFAQNSKTLITNNFNQIVGEETTSSQILLSFLVYEKYYLTKGKYPKLQDLDELINLTHDFIATDSDKLHNTLHELARSEGQELNNIASFIGGIGGQEAIKIITSQYIPLVNTMVYDGIRSVTERWKLD</sequence>
<evidence type="ECO:0000256" key="1">
    <source>
        <dbReference type="ARBA" id="ARBA00005032"/>
    </source>
</evidence>
<dbReference type="InterPro" id="IPR045886">
    <property type="entry name" value="ThiF/MoeB/HesA"/>
</dbReference>
<evidence type="ECO:0000313" key="7">
    <source>
        <dbReference type="Proteomes" id="UP000094112"/>
    </source>
</evidence>
<protein>
    <recommendedName>
        <fullName evidence="4">NEDD8-activating enzyme E1 regulatory subunit</fullName>
    </recommendedName>
</protein>
<dbReference type="InterPro" id="IPR000594">
    <property type="entry name" value="ThiF_NAD_FAD-bd"/>
</dbReference>
<evidence type="ECO:0000256" key="2">
    <source>
        <dbReference type="ARBA" id="ARBA00006868"/>
    </source>
</evidence>
<dbReference type="GO" id="GO:0045116">
    <property type="term" value="P:protein neddylation"/>
    <property type="evidence" value="ECO:0007669"/>
    <property type="project" value="UniProtKB-UniRule"/>
</dbReference>
<dbReference type="AlphaFoldDB" id="A0A1E3P7S1"/>
<dbReference type="SUPFAM" id="SSF69572">
    <property type="entry name" value="Activating enzymes of the ubiquitin-like proteins"/>
    <property type="match status" value="1"/>
</dbReference>
<keyword evidence="3 4" id="KW-0833">Ubl conjugation pathway</keyword>
<dbReference type="PANTHER" id="PTHR10953:SF29">
    <property type="entry name" value="NEDD8-ACTIVATING ENZYME E1 REGULATORY SUBUNIT"/>
    <property type="match status" value="1"/>
</dbReference>
<dbReference type="Gene3D" id="3.40.50.720">
    <property type="entry name" value="NAD(P)-binding Rossmann-like Domain"/>
    <property type="match status" value="1"/>
</dbReference>
<reference evidence="6 7" key="1">
    <citation type="journal article" date="2016" name="Proc. Natl. Acad. Sci. U.S.A.">
        <title>Comparative genomics of biotechnologically important yeasts.</title>
        <authorList>
            <person name="Riley R."/>
            <person name="Haridas S."/>
            <person name="Wolfe K.H."/>
            <person name="Lopes M.R."/>
            <person name="Hittinger C.T."/>
            <person name="Goeker M."/>
            <person name="Salamov A.A."/>
            <person name="Wisecaver J.H."/>
            <person name="Long T.M."/>
            <person name="Calvey C.H."/>
            <person name="Aerts A.L."/>
            <person name="Barry K.W."/>
            <person name="Choi C."/>
            <person name="Clum A."/>
            <person name="Coughlan A.Y."/>
            <person name="Deshpande S."/>
            <person name="Douglass A.P."/>
            <person name="Hanson S.J."/>
            <person name="Klenk H.-P."/>
            <person name="LaButti K.M."/>
            <person name="Lapidus A."/>
            <person name="Lindquist E.A."/>
            <person name="Lipzen A.M."/>
            <person name="Meier-Kolthoff J.P."/>
            <person name="Ohm R.A."/>
            <person name="Otillar R.P."/>
            <person name="Pangilinan J.L."/>
            <person name="Peng Y."/>
            <person name="Rokas A."/>
            <person name="Rosa C.A."/>
            <person name="Scheuner C."/>
            <person name="Sibirny A.A."/>
            <person name="Slot J.C."/>
            <person name="Stielow J.B."/>
            <person name="Sun H."/>
            <person name="Kurtzman C.P."/>
            <person name="Blackwell M."/>
            <person name="Grigoriev I.V."/>
            <person name="Jeffries T.W."/>
        </authorList>
    </citation>
    <scope>NUCLEOTIDE SEQUENCE [LARGE SCALE GENOMIC DNA]</scope>
    <source>
        <strain evidence="7">ATCC 58044 / CBS 1984 / NCYC 433 / NRRL Y-366-8</strain>
    </source>
</reference>
<dbReference type="PANTHER" id="PTHR10953">
    <property type="entry name" value="UBIQUITIN-ACTIVATING ENZYME E1"/>
    <property type="match status" value="1"/>
</dbReference>